<gene>
    <name evidence="5" type="ORF">PRUPE_3G176100</name>
</gene>
<dbReference type="Gene3D" id="1.10.10.10">
    <property type="entry name" value="Winged helix-like DNA-binding domain superfamily/Winged helix DNA-binding domain"/>
    <property type="match status" value="1"/>
</dbReference>
<sequence>MRNVTSTSASTSRNAEKFLPKLLDRLGKAKAKVIANINPGDDQEVVLSRFQKIEDGLQQMEDLKLLPRVTLWEHTLFNQFTVLERRVDKFFLGDDESNAFIGLEAITSFLTSMIENVDQIKASIPVVKLMPSYPKRSLEFTHWSLPELGLTAIKTLSQELSQMGVENGIYESRAMANMRRSYEHLEGTELRLCFLSFSIFPAESVIKKRPLIYWWIGEGFITATQDKTAEEVGDEIFGKLMKQGLIQPHGNAVNASSISTSCTLHPWIRYMLIGLARDALLFHFDSSWPWMPSCQASVCRRQCLVFDQNPTSPGEEDPLTVFNVNRNYLSFKREWLSKLKNVVVLQLGRWQSSPTHHIEVDDEGLFLKGIGAQHYLSFKYLSLRGMSGITRIPSCIFNIISLEILDLRACHNLETLPSDISSLRKLTHLDISECYFLEGMPKGIGKLSSLEVLKGFLIANLKNTPSRLGDLVKLKKLRRLSIYIGIEAVMQDKEFENLKEISSLRRLKISWAVVSPELRGKIARQSLDFSFPPDLEKLDLQGIPLKEVPPWLNPRQLTNMKKLYIRGGELCSLDHAGEETVTECKWRVEILRLKYLSNMKIELTEVEDQFPHLLYLEKVKCHEIEKDKYEKNIFWSKSQAKKATSHKGPIQTSHKRAITITERSNIKIKKIRYVSTNDQARSKKLWHRHPN</sequence>
<dbReference type="Gramene" id="ONI17715">
    <property type="protein sequence ID" value="ONI17715"/>
    <property type="gene ID" value="PRUPE_3G176100"/>
</dbReference>
<dbReference type="InterPro" id="IPR036388">
    <property type="entry name" value="WH-like_DNA-bd_sf"/>
</dbReference>
<dbReference type="SUPFAM" id="SSF52058">
    <property type="entry name" value="L domain-like"/>
    <property type="match status" value="1"/>
</dbReference>
<dbReference type="Gene3D" id="3.80.10.10">
    <property type="entry name" value="Ribonuclease Inhibitor"/>
    <property type="match status" value="1"/>
</dbReference>
<evidence type="ECO:0000256" key="1">
    <source>
        <dbReference type="ARBA" id="ARBA00022737"/>
    </source>
</evidence>
<feature type="domain" description="Disease resistance R13L4/SHOC-2-like LRR" evidence="4">
    <location>
        <begin position="367"/>
        <end position="566"/>
    </location>
</feature>
<accession>A0A251Q4Y3</accession>
<evidence type="ECO:0000313" key="6">
    <source>
        <dbReference type="Proteomes" id="UP000006882"/>
    </source>
</evidence>
<feature type="domain" description="Disease resistance protein winged helix" evidence="3">
    <location>
        <begin position="199"/>
        <end position="268"/>
    </location>
</feature>
<keyword evidence="1" id="KW-0677">Repeat</keyword>
<dbReference type="Proteomes" id="UP000006882">
    <property type="component" value="Chromosome G3"/>
</dbReference>
<evidence type="ECO:0000256" key="2">
    <source>
        <dbReference type="ARBA" id="ARBA00022821"/>
    </source>
</evidence>
<dbReference type="AlphaFoldDB" id="A0A251Q4Y3"/>
<reference evidence="5 6" key="1">
    <citation type="journal article" date="2013" name="Nat. Genet.">
        <title>The high-quality draft genome of peach (Prunus persica) identifies unique patterns of genetic diversity, domestication and genome evolution.</title>
        <authorList>
            <consortium name="International Peach Genome Initiative"/>
            <person name="Verde I."/>
            <person name="Abbott A.G."/>
            <person name="Scalabrin S."/>
            <person name="Jung S."/>
            <person name="Shu S."/>
            <person name="Marroni F."/>
            <person name="Zhebentyayeva T."/>
            <person name="Dettori M.T."/>
            <person name="Grimwood J."/>
            <person name="Cattonaro F."/>
            <person name="Zuccolo A."/>
            <person name="Rossini L."/>
            <person name="Jenkins J."/>
            <person name="Vendramin E."/>
            <person name="Meisel L.A."/>
            <person name="Decroocq V."/>
            <person name="Sosinski B."/>
            <person name="Prochnik S."/>
            <person name="Mitros T."/>
            <person name="Policriti A."/>
            <person name="Cipriani G."/>
            <person name="Dondini L."/>
            <person name="Ficklin S."/>
            <person name="Goodstein D.M."/>
            <person name="Xuan P."/>
            <person name="Del Fabbro C."/>
            <person name="Aramini V."/>
            <person name="Copetti D."/>
            <person name="Gonzalez S."/>
            <person name="Horner D.S."/>
            <person name="Falchi R."/>
            <person name="Lucas S."/>
            <person name="Mica E."/>
            <person name="Maldonado J."/>
            <person name="Lazzari B."/>
            <person name="Bielenberg D."/>
            <person name="Pirona R."/>
            <person name="Miculan M."/>
            <person name="Barakat A."/>
            <person name="Testolin R."/>
            <person name="Stella A."/>
            <person name="Tartarini S."/>
            <person name="Tonutti P."/>
            <person name="Arus P."/>
            <person name="Orellana A."/>
            <person name="Wells C."/>
            <person name="Main D."/>
            <person name="Vizzotto G."/>
            <person name="Silva H."/>
            <person name="Salamini F."/>
            <person name="Schmutz J."/>
            <person name="Morgante M."/>
            <person name="Rokhsar D.S."/>
        </authorList>
    </citation>
    <scope>NUCLEOTIDE SEQUENCE [LARGE SCALE GENOMIC DNA]</scope>
    <source>
        <strain evidence="6">cv. Nemared</strain>
    </source>
</reference>
<dbReference type="PANTHER" id="PTHR23155:SF1076">
    <property type="entry name" value="LEUCINE-RICH REPEAT (LRR) FAMILY PROTEIN-RELATED"/>
    <property type="match status" value="1"/>
</dbReference>
<evidence type="ECO:0000259" key="3">
    <source>
        <dbReference type="Pfam" id="PF23559"/>
    </source>
</evidence>
<dbReference type="InterPro" id="IPR032675">
    <property type="entry name" value="LRR_dom_sf"/>
</dbReference>
<organism evidence="5 6">
    <name type="scientific">Prunus persica</name>
    <name type="common">Peach</name>
    <name type="synonym">Amygdalus persica</name>
    <dbReference type="NCBI Taxonomy" id="3760"/>
    <lineage>
        <taxon>Eukaryota</taxon>
        <taxon>Viridiplantae</taxon>
        <taxon>Streptophyta</taxon>
        <taxon>Embryophyta</taxon>
        <taxon>Tracheophyta</taxon>
        <taxon>Spermatophyta</taxon>
        <taxon>Magnoliopsida</taxon>
        <taxon>eudicotyledons</taxon>
        <taxon>Gunneridae</taxon>
        <taxon>Pentapetalae</taxon>
        <taxon>rosids</taxon>
        <taxon>fabids</taxon>
        <taxon>Rosales</taxon>
        <taxon>Rosaceae</taxon>
        <taxon>Amygdaloideae</taxon>
        <taxon>Amygdaleae</taxon>
        <taxon>Prunus</taxon>
    </lineage>
</organism>
<evidence type="ECO:0000313" key="5">
    <source>
        <dbReference type="EMBL" id="ONI17715.1"/>
    </source>
</evidence>
<dbReference type="EMBL" id="CM007653">
    <property type="protein sequence ID" value="ONI17715.1"/>
    <property type="molecule type" value="Genomic_DNA"/>
</dbReference>
<dbReference type="InterPro" id="IPR055414">
    <property type="entry name" value="LRR_R13L4/SHOC2-like"/>
</dbReference>
<dbReference type="GO" id="GO:0006952">
    <property type="term" value="P:defense response"/>
    <property type="evidence" value="ECO:0007669"/>
    <property type="project" value="UniProtKB-KW"/>
</dbReference>
<keyword evidence="6" id="KW-1185">Reference proteome</keyword>
<dbReference type="PANTHER" id="PTHR23155">
    <property type="entry name" value="DISEASE RESISTANCE PROTEIN RP"/>
    <property type="match status" value="1"/>
</dbReference>
<keyword evidence="2" id="KW-0611">Plant defense</keyword>
<dbReference type="Pfam" id="PF23598">
    <property type="entry name" value="LRR_14"/>
    <property type="match status" value="1"/>
</dbReference>
<dbReference type="FunFam" id="1.10.10.10:FF:000322">
    <property type="entry name" value="Probable disease resistance protein At1g63360"/>
    <property type="match status" value="1"/>
</dbReference>
<dbReference type="STRING" id="3760.A0A251Q4Y3"/>
<protein>
    <recommendedName>
        <fullName evidence="7">Disease resistance RPP13-like protein 4</fullName>
    </recommendedName>
</protein>
<evidence type="ECO:0008006" key="7">
    <source>
        <dbReference type="Google" id="ProtNLM"/>
    </source>
</evidence>
<dbReference type="InterPro" id="IPR058922">
    <property type="entry name" value="WHD_DRP"/>
</dbReference>
<proteinExistence type="predicted"/>
<dbReference type="InterPro" id="IPR044974">
    <property type="entry name" value="Disease_R_plants"/>
</dbReference>
<evidence type="ECO:0000259" key="4">
    <source>
        <dbReference type="Pfam" id="PF23598"/>
    </source>
</evidence>
<dbReference type="Pfam" id="PF23559">
    <property type="entry name" value="WHD_DRP"/>
    <property type="match status" value="1"/>
</dbReference>
<name>A0A251Q4Y3_PRUPE</name>